<keyword evidence="3" id="KW-0472">Membrane</keyword>
<dbReference type="InterPro" id="IPR000668">
    <property type="entry name" value="Peptidase_C1A_C"/>
</dbReference>
<reference evidence="6" key="1">
    <citation type="submission" date="2016-10" db="EMBL/GenBank/DDBJ databases">
        <authorList>
            <person name="Benchimol M."/>
            <person name="Almeida L.G."/>
            <person name="Vasconcelos A.T."/>
            <person name="Perreira-Neves A."/>
            <person name="Rosa I.A."/>
            <person name="Tasca T."/>
            <person name="Bogo M.R."/>
            <person name="de Souza W."/>
        </authorList>
    </citation>
    <scope>NUCLEOTIDE SEQUENCE [LARGE SCALE GENOMIC DNA]</scope>
    <source>
        <strain evidence="6">K</strain>
    </source>
</reference>
<dbReference type="PRINTS" id="PR00705">
    <property type="entry name" value="PAPAIN"/>
</dbReference>
<dbReference type="Pfam" id="PF08246">
    <property type="entry name" value="Inhibitor_I29"/>
    <property type="match status" value="1"/>
</dbReference>
<dbReference type="SUPFAM" id="SSF54001">
    <property type="entry name" value="Cysteine proteinases"/>
    <property type="match status" value="1"/>
</dbReference>
<dbReference type="SMART" id="SM00848">
    <property type="entry name" value="Inhibitor_I29"/>
    <property type="match status" value="1"/>
</dbReference>
<dbReference type="InterPro" id="IPR013128">
    <property type="entry name" value="Peptidase_C1A"/>
</dbReference>
<evidence type="ECO:0000313" key="7">
    <source>
        <dbReference type="Proteomes" id="UP000179807"/>
    </source>
</evidence>
<dbReference type="EMBL" id="MLAK01001382">
    <property type="protein sequence ID" value="OHS93637.1"/>
    <property type="molecule type" value="Genomic_DNA"/>
</dbReference>
<keyword evidence="3" id="KW-0812">Transmembrane</keyword>
<evidence type="ECO:0000256" key="3">
    <source>
        <dbReference type="SAM" id="Phobius"/>
    </source>
</evidence>
<feature type="transmembrane region" description="Helical" evidence="3">
    <location>
        <begin position="44"/>
        <end position="63"/>
    </location>
</feature>
<dbReference type="CDD" id="cd02248">
    <property type="entry name" value="Peptidase_C1A"/>
    <property type="match status" value="1"/>
</dbReference>
<organism evidence="6 7">
    <name type="scientific">Tritrichomonas foetus</name>
    <dbReference type="NCBI Taxonomy" id="1144522"/>
    <lineage>
        <taxon>Eukaryota</taxon>
        <taxon>Metamonada</taxon>
        <taxon>Parabasalia</taxon>
        <taxon>Tritrichomonadida</taxon>
        <taxon>Tritrichomonadidae</taxon>
        <taxon>Tritrichomonas</taxon>
    </lineage>
</organism>
<dbReference type="VEuPathDB" id="TrichDB:TRFO_11628"/>
<dbReference type="InterPro" id="IPR013201">
    <property type="entry name" value="Prot_inhib_I29"/>
</dbReference>
<feature type="domain" description="Peptidase C1A papain C-terminal" evidence="4">
    <location>
        <begin position="153"/>
        <end position="369"/>
    </location>
</feature>
<keyword evidence="3" id="KW-1133">Transmembrane helix</keyword>
<dbReference type="AlphaFoldDB" id="A0A1J4J8A7"/>
<dbReference type="Gene3D" id="3.90.70.10">
    <property type="entry name" value="Cysteine proteinases"/>
    <property type="match status" value="1"/>
</dbReference>
<dbReference type="FunFam" id="3.90.70.10:FF:000039">
    <property type="entry name" value="Cysteine proteinase 2, putative"/>
    <property type="match status" value="1"/>
</dbReference>
<dbReference type="GO" id="GO:0008234">
    <property type="term" value="F:cysteine-type peptidase activity"/>
    <property type="evidence" value="ECO:0007669"/>
    <property type="project" value="InterPro"/>
</dbReference>
<name>A0A1J4J8A7_9EUKA</name>
<dbReference type="InterPro" id="IPR038765">
    <property type="entry name" value="Papain-like_cys_pep_sf"/>
</dbReference>
<keyword evidence="2" id="KW-1015">Disulfide bond</keyword>
<evidence type="ECO:0000313" key="6">
    <source>
        <dbReference type="EMBL" id="OHS93637.1"/>
    </source>
</evidence>
<dbReference type="PANTHER" id="PTHR12411">
    <property type="entry name" value="CYSTEINE PROTEASE FAMILY C1-RELATED"/>
    <property type="match status" value="1"/>
</dbReference>
<gene>
    <name evidence="6" type="primary">cprC</name>
    <name evidence="6" type="ORF">TRFO_11628</name>
</gene>
<dbReference type="Pfam" id="PF00112">
    <property type="entry name" value="Peptidase_C1"/>
    <property type="match status" value="1"/>
</dbReference>
<dbReference type="InterPro" id="IPR000169">
    <property type="entry name" value="Pept_cys_AS"/>
</dbReference>
<dbReference type="GO" id="GO:0006508">
    <property type="term" value="P:proteolysis"/>
    <property type="evidence" value="ECO:0007669"/>
    <property type="project" value="InterPro"/>
</dbReference>
<proteinExistence type="inferred from homology"/>
<keyword evidence="7" id="KW-1185">Reference proteome</keyword>
<dbReference type="OrthoDB" id="640249at2759"/>
<comment type="similarity">
    <text evidence="1">Belongs to the peptidase C1 family.</text>
</comment>
<dbReference type="SMART" id="SM00645">
    <property type="entry name" value="Pept_C1"/>
    <property type="match status" value="1"/>
</dbReference>
<dbReference type="RefSeq" id="XP_068346774.1">
    <property type="nucleotide sequence ID" value="XM_068496142.1"/>
</dbReference>
<dbReference type="GeneID" id="94830846"/>
<accession>A0A1J4J8A7</accession>
<feature type="domain" description="Cathepsin propeptide inhibitor" evidence="5">
    <location>
        <begin position="68"/>
        <end position="123"/>
    </location>
</feature>
<dbReference type="Proteomes" id="UP000179807">
    <property type="component" value="Unassembled WGS sequence"/>
</dbReference>
<protein>
    <submittedName>
        <fullName evidence="6">Cysteine proteinase 3</fullName>
    </submittedName>
</protein>
<evidence type="ECO:0000259" key="5">
    <source>
        <dbReference type="SMART" id="SM00848"/>
    </source>
</evidence>
<evidence type="ECO:0000256" key="2">
    <source>
        <dbReference type="ARBA" id="ARBA00023157"/>
    </source>
</evidence>
<comment type="caution">
    <text evidence="6">The sequence shown here is derived from an EMBL/GenBank/DDBJ whole genome shotgun (WGS) entry which is preliminary data.</text>
</comment>
<dbReference type="InterPro" id="IPR039417">
    <property type="entry name" value="Peptidase_C1A_papain-like"/>
</dbReference>
<evidence type="ECO:0000259" key="4">
    <source>
        <dbReference type="SMART" id="SM00645"/>
    </source>
</evidence>
<evidence type="ECO:0000256" key="1">
    <source>
        <dbReference type="ARBA" id="ARBA00008455"/>
    </source>
</evidence>
<sequence length="373" mass="42809">MQKKVVDRKISFEIFFIEDRLKVSILHLSINCLTFHLFRLYKMLLLLTLITPLTNAFPLYQAHEEKSFVSWMRKNNVLYTSDEYNIRFGIYLTNSRYVQEHNAGNPSFKLSLNQFSTYTPSEYKALLGFKVSTNMLKDLSKNIDKNEDNEFKISTSCDWRKEGVVNVIKDQGQCGSCWAFSAIQTIESTWAIGTGTLESFSEQNLLDCFTWACFGCQGGTYFEAFVDIYSRQSGKCNRDSEYPYTATDGNECEFKNHSSTGKLWKYIHTINYNDTDVARACEQYGPIASAMDASHPSFQLYHSGLYDEPQCDISYLNHAIGIVGFGVSEDTNYFLVRNSWGKSWGEEGYVRMIWGNNQCGLSSMAYYTVHKLP</sequence>
<dbReference type="PROSITE" id="PS00139">
    <property type="entry name" value="THIOL_PROTEASE_CYS"/>
    <property type="match status" value="1"/>
</dbReference>